<dbReference type="PANTHER" id="PTHR48055">
    <property type="entry name" value="LEUCINE-RICH REPEAT RECEPTOR PROTEIN KINASE EMS1"/>
    <property type="match status" value="1"/>
</dbReference>
<accession>A0AAD8JTP0</accession>
<organism evidence="2 3">
    <name type="scientific">Tagetes erecta</name>
    <name type="common">African marigold</name>
    <dbReference type="NCBI Taxonomy" id="13708"/>
    <lineage>
        <taxon>Eukaryota</taxon>
        <taxon>Viridiplantae</taxon>
        <taxon>Streptophyta</taxon>
        <taxon>Embryophyta</taxon>
        <taxon>Tracheophyta</taxon>
        <taxon>Spermatophyta</taxon>
        <taxon>Magnoliopsida</taxon>
        <taxon>eudicotyledons</taxon>
        <taxon>Gunneridae</taxon>
        <taxon>Pentapetalae</taxon>
        <taxon>asterids</taxon>
        <taxon>campanulids</taxon>
        <taxon>Asterales</taxon>
        <taxon>Asteraceae</taxon>
        <taxon>Asteroideae</taxon>
        <taxon>Heliantheae alliance</taxon>
        <taxon>Tageteae</taxon>
        <taxon>Tagetes</taxon>
    </lineage>
</organism>
<name>A0AAD8JTP0_TARER</name>
<evidence type="ECO:0000259" key="1">
    <source>
        <dbReference type="PROSITE" id="PS50011"/>
    </source>
</evidence>
<keyword evidence="3" id="KW-1185">Reference proteome</keyword>
<dbReference type="EMBL" id="JAUHHV010000010">
    <property type="protein sequence ID" value="KAK1409528.1"/>
    <property type="molecule type" value="Genomic_DNA"/>
</dbReference>
<dbReference type="GO" id="GO:0004672">
    <property type="term" value="F:protein kinase activity"/>
    <property type="evidence" value="ECO:0007669"/>
    <property type="project" value="InterPro"/>
</dbReference>
<proteinExistence type="predicted"/>
<dbReference type="InterPro" id="IPR011009">
    <property type="entry name" value="Kinase-like_dom_sf"/>
</dbReference>
<dbReference type="GO" id="GO:0005524">
    <property type="term" value="F:ATP binding"/>
    <property type="evidence" value="ECO:0007669"/>
    <property type="project" value="InterPro"/>
</dbReference>
<evidence type="ECO:0000313" key="2">
    <source>
        <dbReference type="EMBL" id="KAK1409528.1"/>
    </source>
</evidence>
<dbReference type="AlphaFoldDB" id="A0AAD8JTP0"/>
<reference evidence="2" key="1">
    <citation type="journal article" date="2023" name="bioRxiv">
        <title>Improved chromosome-level genome assembly for marigold (Tagetes erecta).</title>
        <authorList>
            <person name="Jiang F."/>
            <person name="Yuan L."/>
            <person name="Wang S."/>
            <person name="Wang H."/>
            <person name="Xu D."/>
            <person name="Wang A."/>
            <person name="Fan W."/>
        </authorList>
    </citation>
    <scope>NUCLEOTIDE SEQUENCE</scope>
    <source>
        <strain evidence="2">WSJ</strain>
        <tissue evidence="2">Leaf</tissue>
    </source>
</reference>
<sequence>MNNRFLRVSYNQLLKATNGFSESNLIGKDTNQSSSTGVKGTIGYAPPEYGLGSEMTSSGDVYSFGILLLEVMTGKKPTDNIFNDNLSLHKFASMALSENILDVIDVDAIAMHTTESNTNQMEECLASIVKIGVSCSMESPTLRMNINDVVHALRQISDTLQNTS</sequence>
<comment type="caution">
    <text evidence="2">The sequence shown here is derived from an EMBL/GenBank/DDBJ whole genome shotgun (WGS) entry which is preliminary data.</text>
</comment>
<dbReference type="InterPro" id="IPR051564">
    <property type="entry name" value="LRR_receptor-like_kinase"/>
</dbReference>
<dbReference type="PANTHER" id="PTHR48055:SF55">
    <property type="entry name" value="PROTEIN KINASE DOMAIN-CONTAINING PROTEIN"/>
    <property type="match status" value="1"/>
</dbReference>
<dbReference type="InterPro" id="IPR000719">
    <property type="entry name" value="Prot_kinase_dom"/>
</dbReference>
<feature type="domain" description="Protein kinase" evidence="1">
    <location>
        <begin position="1"/>
        <end position="154"/>
    </location>
</feature>
<dbReference type="Gene3D" id="1.10.510.10">
    <property type="entry name" value="Transferase(Phosphotransferase) domain 1"/>
    <property type="match status" value="1"/>
</dbReference>
<evidence type="ECO:0000313" key="3">
    <source>
        <dbReference type="Proteomes" id="UP001229421"/>
    </source>
</evidence>
<dbReference type="Pfam" id="PF07714">
    <property type="entry name" value="PK_Tyr_Ser-Thr"/>
    <property type="match status" value="1"/>
</dbReference>
<dbReference type="SUPFAM" id="SSF56112">
    <property type="entry name" value="Protein kinase-like (PK-like)"/>
    <property type="match status" value="1"/>
</dbReference>
<dbReference type="InterPro" id="IPR001245">
    <property type="entry name" value="Ser-Thr/Tyr_kinase_cat_dom"/>
</dbReference>
<dbReference type="PROSITE" id="PS50011">
    <property type="entry name" value="PROTEIN_KINASE_DOM"/>
    <property type="match status" value="1"/>
</dbReference>
<protein>
    <recommendedName>
        <fullName evidence="1">Protein kinase domain-containing protein</fullName>
    </recommendedName>
</protein>
<dbReference type="Proteomes" id="UP001229421">
    <property type="component" value="Unassembled WGS sequence"/>
</dbReference>
<dbReference type="GO" id="GO:0016020">
    <property type="term" value="C:membrane"/>
    <property type="evidence" value="ECO:0007669"/>
    <property type="project" value="TreeGrafter"/>
</dbReference>
<gene>
    <name evidence="2" type="ORF">QVD17_36054</name>
</gene>